<evidence type="ECO:0000313" key="3">
    <source>
        <dbReference type="EMBL" id="AKU90402.1"/>
    </source>
</evidence>
<proteinExistence type="predicted"/>
<reference evidence="3 4" key="1">
    <citation type="submission" date="2015-08" db="EMBL/GenBank/DDBJ databases">
        <authorList>
            <person name="Babu N.S."/>
            <person name="Beckwith C.J."/>
            <person name="Beseler K.G."/>
            <person name="Brison A."/>
            <person name="Carone J.V."/>
            <person name="Caskin T.P."/>
            <person name="Diamond M."/>
            <person name="Durham M.E."/>
            <person name="Foxe J.M."/>
            <person name="Go M."/>
            <person name="Henderson B.A."/>
            <person name="Jones I.B."/>
            <person name="McGettigan J.A."/>
            <person name="Micheletti S.J."/>
            <person name="Nasrallah M.E."/>
            <person name="Ortiz D."/>
            <person name="Piller C.R."/>
            <person name="Privatt S.R."/>
            <person name="Schneider S.L."/>
            <person name="Sharp S."/>
            <person name="Smith T.C."/>
            <person name="Stanton J.D."/>
            <person name="Ullery H.E."/>
            <person name="Wilson R.J."/>
            <person name="Serrano M.G."/>
            <person name="Buck G."/>
            <person name="Lee V."/>
            <person name="Wang Y."/>
            <person name="Carvalho R."/>
            <person name="Voegtly L."/>
            <person name="Shi R."/>
            <person name="Duckworth R."/>
            <person name="Johnson A."/>
            <person name="Loviza R."/>
            <person name="Walstead R."/>
            <person name="Shah Z."/>
            <person name="Kiflezghi M."/>
            <person name="Wade K."/>
            <person name="Ball S.L."/>
            <person name="Bradley K.W."/>
            <person name="Asai D.J."/>
            <person name="Bowman C.A."/>
            <person name="Russell D.A."/>
            <person name="Pope W.H."/>
            <person name="Jacobs-Sera D."/>
            <person name="Hendrix R.W."/>
            <person name="Hatfull G.F."/>
        </authorList>
    </citation>
    <scope>NUCLEOTIDE SEQUENCE [LARGE SCALE GENOMIC DNA]</scope>
    <source>
        <strain evidence="3 4">DSM 27710</strain>
    </source>
</reference>
<feature type="chain" id="PRO_5005465533" evidence="2">
    <location>
        <begin position="27"/>
        <end position="308"/>
    </location>
</feature>
<evidence type="ECO:0000313" key="4">
    <source>
        <dbReference type="Proteomes" id="UP000055590"/>
    </source>
</evidence>
<dbReference type="Proteomes" id="UP000055590">
    <property type="component" value="Chromosome"/>
</dbReference>
<accession>A0A0K1PA72</accession>
<keyword evidence="4" id="KW-1185">Reference proteome</keyword>
<dbReference type="AlphaFoldDB" id="A0A0K1PA72"/>
<feature type="coiled-coil region" evidence="1">
    <location>
        <begin position="132"/>
        <end position="159"/>
    </location>
</feature>
<dbReference type="KEGG" id="vin:AKJ08_0789"/>
<dbReference type="STRING" id="1391653.AKJ08_0789"/>
<evidence type="ECO:0000256" key="2">
    <source>
        <dbReference type="SAM" id="SignalP"/>
    </source>
</evidence>
<protein>
    <submittedName>
        <fullName evidence="3">Tetratricopeptide repeat domain protein</fullName>
    </submittedName>
</protein>
<dbReference type="EMBL" id="CP012332">
    <property type="protein sequence ID" value="AKU90402.1"/>
    <property type="molecule type" value="Genomic_DNA"/>
</dbReference>
<feature type="signal peptide" evidence="2">
    <location>
        <begin position="1"/>
        <end position="26"/>
    </location>
</feature>
<dbReference type="PATRIC" id="fig|1391653.3.peg.811"/>
<evidence type="ECO:0000256" key="1">
    <source>
        <dbReference type="SAM" id="Coils"/>
    </source>
</evidence>
<name>A0A0K1PA72_9BACT</name>
<keyword evidence="1" id="KW-0175">Coiled coil</keyword>
<keyword evidence="2" id="KW-0732">Signal</keyword>
<dbReference type="OrthoDB" id="5380391at2"/>
<dbReference type="RefSeq" id="WP_050724853.1">
    <property type="nucleotide sequence ID" value="NZ_CP012332.1"/>
</dbReference>
<sequence length="308" mass="33544">MKAWGRWFRRLLPALLLALAPVAALAAADDDLRRARDLFEYGDYAQARDLAASLLDRNVLASDEQLVDANRIVALAWFYDQAPDRKEKAERFFLQLLSIEPEYRLDPFFTTPAAVAFFDLVRTEHEEDLAPIREQRRRAKEARRAEEEARRRFLDAQARAGSESGASGLTPAPRNLALVFLPFGAGQFQNGDTTAGYILGSIQLAAGATSAATFLALNNVASGGKVARRDLPLARTLDTVKWTSAAIFYLSWAAGIADAWSRFEPERRGSAPGSPGSPDLRAGARAPMAVPILEAGPDGASLGLALQF</sequence>
<organism evidence="3 4">
    <name type="scientific">Vulgatibacter incomptus</name>
    <dbReference type="NCBI Taxonomy" id="1391653"/>
    <lineage>
        <taxon>Bacteria</taxon>
        <taxon>Pseudomonadati</taxon>
        <taxon>Myxococcota</taxon>
        <taxon>Myxococcia</taxon>
        <taxon>Myxococcales</taxon>
        <taxon>Cystobacterineae</taxon>
        <taxon>Vulgatibacteraceae</taxon>
        <taxon>Vulgatibacter</taxon>
    </lineage>
</organism>
<gene>
    <name evidence="3" type="ORF">AKJ08_0789</name>
</gene>